<organism evidence="2 3">
    <name type="scientific">Cymbomonas tetramitiformis</name>
    <dbReference type="NCBI Taxonomy" id="36881"/>
    <lineage>
        <taxon>Eukaryota</taxon>
        <taxon>Viridiplantae</taxon>
        <taxon>Chlorophyta</taxon>
        <taxon>Pyramimonadophyceae</taxon>
        <taxon>Pyramimonadales</taxon>
        <taxon>Pyramimonadaceae</taxon>
        <taxon>Cymbomonas</taxon>
    </lineage>
</organism>
<evidence type="ECO:0000313" key="3">
    <source>
        <dbReference type="Proteomes" id="UP001190700"/>
    </source>
</evidence>
<evidence type="ECO:0000256" key="1">
    <source>
        <dbReference type="SAM" id="Coils"/>
    </source>
</evidence>
<dbReference type="AlphaFoldDB" id="A0AAE0F0Y0"/>
<accession>A0AAE0F0Y0</accession>
<keyword evidence="1" id="KW-0175">Coiled coil</keyword>
<dbReference type="Proteomes" id="UP001190700">
    <property type="component" value="Unassembled WGS sequence"/>
</dbReference>
<protein>
    <submittedName>
        <fullName evidence="2">Uncharacterized protein</fullName>
    </submittedName>
</protein>
<feature type="coiled-coil region" evidence="1">
    <location>
        <begin position="373"/>
        <end position="428"/>
    </location>
</feature>
<feature type="coiled-coil region" evidence="1">
    <location>
        <begin position="244"/>
        <end position="306"/>
    </location>
</feature>
<feature type="coiled-coil region" evidence="1">
    <location>
        <begin position="524"/>
        <end position="551"/>
    </location>
</feature>
<gene>
    <name evidence="2" type="ORF">CYMTET_44222</name>
</gene>
<dbReference type="EMBL" id="LGRX02030038">
    <property type="protein sequence ID" value="KAK3246235.1"/>
    <property type="molecule type" value="Genomic_DNA"/>
</dbReference>
<evidence type="ECO:0000313" key="2">
    <source>
        <dbReference type="EMBL" id="KAK3246235.1"/>
    </source>
</evidence>
<proteinExistence type="predicted"/>
<keyword evidence="3" id="KW-1185">Reference proteome</keyword>
<feature type="coiled-coil region" evidence="1">
    <location>
        <begin position="50"/>
        <end position="203"/>
    </location>
</feature>
<name>A0AAE0F0Y0_9CHLO</name>
<reference evidence="2 3" key="1">
    <citation type="journal article" date="2015" name="Genome Biol. Evol.">
        <title>Comparative Genomics of a Bacterivorous Green Alga Reveals Evolutionary Causalities and Consequences of Phago-Mixotrophic Mode of Nutrition.</title>
        <authorList>
            <person name="Burns J.A."/>
            <person name="Paasch A."/>
            <person name="Narechania A."/>
            <person name="Kim E."/>
        </authorList>
    </citation>
    <scope>NUCLEOTIDE SEQUENCE [LARGE SCALE GENOMIC DNA]</scope>
    <source>
        <strain evidence="2 3">PLY_AMNH</strain>
    </source>
</reference>
<feature type="non-terminal residue" evidence="2">
    <location>
        <position position="1"/>
    </location>
</feature>
<comment type="caution">
    <text evidence="2">The sequence shown here is derived from an EMBL/GenBank/DDBJ whole genome shotgun (WGS) entry which is preliminary data.</text>
</comment>
<sequence length="662" mass="74267">EQTNVVESNVDRTLDQADMLVLLHSEENQMIAAETLEYIEELEKEVATKFATLEGKLHELQGELGEERQKSRRAREAAAAAEAAVERHHFENLRLEMELERERMRATHAEEAVQHLQGLLLNEASGSKEEALADIAKQARERMVAAQEQAARSEDKYRVLQRNLAGTNHEQLVAQLHHTQSALKEQRERAEQAERREDDAVTLLHTVEAQTVEHTPQTPETPRAMSPSSGEGAWLQERTVVRLRQQLQEERSRTSEQMQSALETSYQTASQLEAAEARVLELTEALESEREVAAESKQQLDNMQTMLGEARGSYPERVSHLAERAPAKELHEDEEPGILGTEQRLEEHDVAINVQPDAPAVSTSVVTDLDMVLKAMDEEFREEKLQCERTQRALVEQQNEVTTWQSAHAQAEAEAQQVHAELQRQLAAHGVLVDHELAAAETSAALIQELHQEREDSARALSLMMTELKTAKEEEEATSKEYSAAVEEERESRVRAERASCRMETTLTEAQEAIHGWETAEASLDNMSDEVHLLQRRLAAAEVTANAAEVRAASYKIERGLSGEPDWDPEKGRAQERALQAKLARAEASLEAHSRSSQHQLGTLSQEAAAACMQLKESQQYIQGLELELDTVCNWVERMQAQGKMLPTADEAGIIQERSYGS</sequence>